<reference evidence="12 13" key="1">
    <citation type="journal article" date="2016" name="Proc. Natl. Acad. Sci. U.S.A.">
        <title>Comparative genomics of biotechnologically important yeasts.</title>
        <authorList>
            <person name="Riley R."/>
            <person name="Haridas S."/>
            <person name="Wolfe K.H."/>
            <person name="Lopes M.R."/>
            <person name="Hittinger C.T."/>
            <person name="Goeker M."/>
            <person name="Salamov A.A."/>
            <person name="Wisecaver J.H."/>
            <person name="Long T.M."/>
            <person name="Calvey C.H."/>
            <person name="Aerts A.L."/>
            <person name="Barry K.W."/>
            <person name="Choi C."/>
            <person name="Clum A."/>
            <person name="Coughlan A.Y."/>
            <person name="Deshpande S."/>
            <person name="Douglass A.P."/>
            <person name="Hanson S.J."/>
            <person name="Klenk H.-P."/>
            <person name="LaButti K.M."/>
            <person name="Lapidus A."/>
            <person name="Lindquist E.A."/>
            <person name="Lipzen A.M."/>
            <person name="Meier-Kolthoff J.P."/>
            <person name="Ohm R.A."/>
            <person name="Otillar R.P."/>
            <person name="Pangilinan J.L."/>
            <person name="Peng Y."/>
            <person name="Rokas A."/>
            <person name="Rosa C.A."/>
            <person name="Scheuner C."/>
            <person name="Sibirny A.A."/>
            <person name="Slot J.C."/>
            <person name="Stielow J.B."/>
            <person name="Sun H."/>
            <person name="Kurtzman C.P."/>
            <person name="Blackwell M."/>
            <person name="Grigoriev I.V."/>
            <person name="Jeffries T.W."/>
        </authorList>
    </citation>
    <scope>NUCLEOTIDE SEQUENCE [LARGE SCALE GENOMIC DNA]</scope>
    <source>
        <strain evidence="12 13">DSM 6958</strain>
    </source>
</reference>
<dbReference type="GO" id="GO:1990575">
    <property type="term" value="P:mitochondrial L-ornithine transmembrane transport"/>
    <property type="evidence" value="ECO:0007669"/>
    <property type="project" value="TreeGrafter"/>
</dbReference>
<dbReference type="GO" id="GO:0000064">
    <property type="term" value="F:L-ornithine transmembrane transporter activity"/>
    <property type="evidence" value="ECO:0007669"/>
    <property type="project" value="TreeGrafter"/>
</dbReference>
<feature type="repeat" description="Solcar" evidence="9">
    <location>
        <begin position="224"/>
        <end position="311"/>
    </location>
</feature>
<dbReference type="InterPro" id="IPR018108">
    <property type="entry name" value="MCP_transmembrane"/>
</dbReference>
<dbReference type="PANTHER" id="PTHR45624">
    <property type="entry name" value="MITOCHONDRIAL BASIC AMINO ACIDS TRANSPORTER-RELATED"/>
    <property type="match status" value="1"/>
</dbReference>
<dbReference type="SUPFAM" id="SSF103506">
    <property type="entry name" value="Mitochondrial carrier"/>
    <property type="match status" value="1"/>
</dbReference>
<comment type="similarity">
    <text evidence="2 10">Belongs to the mitochondrial carrier (TC 2.A.29) family.</text>
</comment>
<evidence type="ECO:0000256" key="9">
    <source>
        <dbReference type="PROSITE-ProRule" id="PRU00282"/>
    </source>
</evidence>
<dbReference type="InterPro" id="IPR050567">
    <property type="entry name" value="Mitochondrial_Carrier"/>
</dbReference>
<keyword evidence="13" id="KW-1185">Reference proteome</keyword>
<evidence type="ECO:0000256" key="8">
    <source>
        <dbReference type="ARBA" id="ARBA00023136"/>
    </source>
</evidence>
<keyword evidence="3 10" id="KW-0813">Transport</keyword>
<name>A0A1E3PMD3_9ASCO</name>
<evidence type="ECO:0000256" key="4">
    <source>
        <dbReference type="ARBA" id="ARBA00022692"/>
    </source>
</evidence>
<evidence type="ECO:0000256" key="3">
    <source>
        <dbReference type="ARBA" id="ARBA00022448"/>
    </source>
</evidence>
<evidence type="ECO:0000256" key="7">
    <source>
        <dbReference type="ARBA" id="ARBA00023128"/>
    </source>
</evidence>
<dbReference type="Pfam" id="PF00153">
    <property type="entry name" value="Mito_carr"/>
    <property type="match status" value="3"/>
</dbReference>
<dbReference type="InterPro" id="IPR023395">
    <property type="entry name" value="MCP_dom_sf"/>
</dbReference>
<feature type="region of interest" description="Disordered" evidence="11">
    <location>
        <begin position="1"/>
        <end position="21"/>
    </location>
</feature>
<dbReference type="Proteomes" id="UP000095009">
    <property type="component" value="Unassembled WGS sequence"/>
</dbReference>
<evidence type="ECO:0000256" key="5">
    <source>
        <dbReference type="ARBA" id="ARBA00022737"/>
    </source>
</evidence>
<dbReference type="PANTHER" id="PTHR45624:SF57">
    <property type="entry name" value="MITOCHONDRIAL SUBSTRATE CARRIER FAMILY PROTEIN L"/>
    <property type="match status" value="1"/>
</dbReference>
<dbReference type="Gene3D" id="1.50.40.10">
    <property type="entry name" value="Mitochondrial carrier domain"/>
    <property type="match status" value="1"/>
</dbReference>
<dbReference type="EMBL" id="KV454408">
    <property type="protein sequence ID" value="ODQ66593.1"/>
    <property type="molecule type" value="Genomic_DNA"/>
</dbReference>
<dbReference type="OrthoDB" id="193856at2759"/>
<keyword evidence="8 9" id="KW-0472">Membrane</keyword>
<comment type="subcellular location">
    <subcellularLocation>
        <location evidence="1">Mitochondrion membrane</location>
        <topology evidence="1">Multi-pass membrane protein</topology>
    </subcellularLocation>
</comment>
<evidence type="ECO:0000256" key="6">
    <source>
        <dbReference type="ARBA" id="ARBA00022989"/>
    </source>
</evidence>
<keyword evidence="6" id="KW-1133">Transmembrane helix</keyword>
<feature type="repeat" description="Solcar" evidence="9">
    <location>
        <begin position="129"/>
        <end position="216"/>
    </location>
</feature>
<keyword evidence="4 9" id="KW-0812">Transmembrane</keyword>
<accession>A0A1E3PMD3</accession>
<sequence length="313" mass="34691">MSTGIIGKTPTRPTSGNEHEVSKVQKECKNQLPGYAGFIAGIFSGVAKLAVGHPFDTIKVRLQTAEAGRFNGAFDCVRKTISNEGFRALYKGASPPLVGWMVMDSVMLGSLHNYRRCVKDYMYPHESKLTLTGHCIAGMLAGWTVSFVAAPIENIKARLQIQYDAKTKLYTGPIDCAAKLVQQNGIAGLYKGLFSTMIFRSNFVFWWGSYEVFTQAFKKHTQLSNPAINFWAGGLSASVFWITAYPSDVVKQYIMTDSVTSPKYQSWWSACKAVYQTKGWGGYWRGFTPSFIRSFPANAAALAAFEAVLRTFH</sequence>
<dbReference type="GO" id="GO:0031966">
    <property type="term" value="C:mitochondrial membrane"/>
    <property type="evidence" value="ECO:0007669"/>
    <property type="project" value="UniProtKB-SubCell"/>
</dbReference>
<evidence type="ECO:0000256" key="1">
    <source>
        <dbReference type="ARBA" id="ARBA00004225"/>
    </source>
</evidence>
<evidence type="ECO:0000313" key="12">
    <source>
        <dbReference type="EMBL" id="ODQ66593.1"/>
    </source>
</evidence>
<dbReference type="STRING" id="857566.A0A1E3PMD3"/>
<keyword evidence="7" id="KW-0496">Mitochondrion</keyword>
<feature type="repeat" description="Solcar" evidence="9">
    <location>
        <begin position="28"/>
        <end position="117"/>
    </location>
</feature>
<evidence type="ECO:0000313" key="13">
    <source>
        <dbReference type="Proteomes" id="UP000095009"/>
    </source>
</evidence>
<keyword evidence="5" id="KW-0677">Repeat</keyword>
<gene>
    <name evidence="12" type="ORF">NADFUDRAFT_50508</name>
</gene>
<protein>
    <submittedName>
        <fullName evidence="12">Mitochondrial carrier</fullName>
    </submittedName>
</protein>
<organism evidence="12 13">
    <name type="scientific">Nadsonia fulvescens var. elongata DSM 6958</name>
    <dbReference type="NCBI Taxonomy" id="857566"/>
    <lineage>
        <taxon>Eukaryota</taxon>
        <taxon>Fungi</taxon>
        <taxon>Dikarya</taxon>
        <taxon>Ascomycota</taxon>
        <taxon>Saccharomycotina</taxon>
        <taxon>Dipodascomycetes</taxon>
        <taxon>Dipodascales</taxon>
        <taxon>Dipodascales incertae sedis</taxon>
        <taxon>Nadsonia</taxon>
    </lineage>
</organism>
<dbReference type="AlphaFoldDB" id="A0A1E3PMD3"/>
<evidence type="ECO:0000256" key="10">
    <source>
        <dbReference type="RuleBase" id="RU000488"/>
    </source>
</evidence>
<evidence type="ECO:0000256" key="2">
    <source>
        <dbReference type="ARBA" id="ARBA00006375"/>
    </source>
</evidence>
<dbReference type="PROSITE" id="PS50920">
    <property type="entry name" value="SOLCAR"/>
    <property type="match status" value="3"/>
</dbReference>
<evidence type="ECO:0000256" key="11">
    <source>
        <dbReference type="SAM" id="MobiDB-lite"/>
    </source>
</evidence>
<proteinExistence type="inferred from homology"/>